<evidence type="ECO:0000313" key="2">
    <source>
        <dbReference type="EMBL" id="MFC4666021.1"/>
    </source>
</evidence>
<accession>A0ABV9K8Q7</accession>
<gene>
    <name evidence="2" type="ORF">ACFO3G_05335</name>
</gene>
<sequence>MQIQGKIIHVLPLQSGVGQASGKPWKKQEYVLETVATDYPKKICFSLWGDRIEQFNIQEGEDLTVDIDVESNEYQGRWYTNVRAWNVTRGFVQQMAMPMQPVMMQPGMVQPGMVQQQVVPQPVAPQPMTAAQTVGTAPQAPQEPDQQSMDDLPF</sequence>
<organism evidence="2 3">
    <name type="scientific">Falsiporphyromonas endometrii</name>
    <dbReference type="NCBI Taxonomy" id="1387297"/>
    <lineage>
        <taxon>Bacteria</taxon>
        <taxon>Pseudomonadati</taxon>
        <taxon>Bacteroidota</taxon>
        <taxon>Bacteroidia</taxon>
        <taxon>Bacteroidales</taxon>
        <taxon>Porphyromonadaceae</taxon>
        <taxon>Falsiporphyromonas</taxon>
    </lineage>
</organism>
<proteinExistence type="predicted"/>
<reference evidence="3" key="1">
    <citation type="journal article" date="2019" name="Int. J. Syst. Evol. Microbiol.">
        <title>The Global Catalogue of Microorganisms (GCM) 10K type strain sequencing project: providing services to taxonomists for standard genome sequencing and annotation.</title>
        <authorList>
            <consortium name="The Broad Institute Genomics Platform"/>
            <consortium name="The Broad Institute Genome Sequencing Center for Infectious Disease"/>
            <person name="Wu L."/>
            <person name="Ma J."/>
        </authorList>
    </citation>
    <scope>NUCLEOTIDE SEQUENCE [LARGE SCALE GENOMIC DNA]</scope>
    <source>
        <strain evidence="3">CGMCC 4.7357</strain>
    </source>
</reference>
<dbReference type="Pfam" id="PF11325">
    <property type="entry name" value="DUF3127"/>
    <property type="match status" value="1"/>
</dbReference>
<protein>
    <submittedName>
        <fullName evidence="2">DUF3127 domain-containing protein</fullName>
    </submittedName>
</protein>
<evidence type="ECO:0000256" key="1">
    <source>
        <dbReference type="SAM" id="MobiDB-lite"/>
    </source>
</evidence>
<feature type="region of interest" description="Disordered" evidence="1">
    <location>
        <begin position="124"/>
        <end position="154"/>
    </location>
</feature>
<dbReference type="InterPro" id="IPR021474">
    <property type="entry name" value="DUF3127"/>
</dbReference>
<name>A0ABV9K8Q7_9PORP</name>
<feature type="compositionally biased region" description="Polar residues" evidence="1">
    <location>
        <begin position="144"/>
        <end position="154"/>
    </location>
</feature>
<evidence type="ECO:0000313" key="3">
    <source>
        <dbReference type="Proteomes" id="UP001596020"/>
    </source>
</evidence>
<dbReference type="Proteomes" id="UP001596020">
    <property type="component" value="Unassembled WGS sequence"/>
</dbReference>
<comment type="caution">
    <text evidence="2">The sequence shown here is derived from an EMBL/GenBank/DDBJ whole genome shotgun (WGS) entry which is preliminary data.</text>
</comment>
<dbReference type="EMBL" id="JBHSGO010000166">
    <property type="protein sequence ID" value="MFC4666021.1"/>
    <property type="molecule type" value="Genomic_DNA"/>
</dbReference>
<keyword evidence="3" id="KW-1185">Reference proteome</keyword>
<dbReference type="RefSeq" id="WP_380078680.1">
    <property type="nucleotide sequence ID" value="NZ_JBHSGO010000166.1"/>
</dbReference>